<reference evidence="2" key="1">
    <citation type="submission" date="2016-10" db="EMBL/GenBank/DDBJ databases">
        <authorList>
            <person name="Varghese N."/>
            <person name="Submissions S."/>
        </authorList>
    </citation>
    <scope>NUCLEOTIDE SEQUENCE [LARGE SCALE GENOMIC DNA]</scope>
    <source>
        <strain evidence="2">DSM 23920</strain>
    </source>
</reference>
<evidence type="ECO:0000313" key="1">
    <source>
        <dbReference type="EMBL" id="SEA50614.1"/>
    </source>
</evidence>
<dbReference type="InterPro" id="IPR034660">
    <property type="entry name" value="DinB/YfiT-like"/>
</dbReference>
<dbReference type="EMBL" id="FNRL01000008">
    <property type="protein sequence ID" value="SEA50614.1"/>
    <property type="molecule type" value="Genomic_DNA"/>
</dbReference>
<dbReference type="OrthoDB" id="9814103at2"/>
<dbReference type="AlphaFoldDB" id="A0A1H4BR83"/>
<sequence length="156" mass="17949">MTLIPHLAKHFKDVHFGGNWTSVNLRDTLSDITFEEATARVQDLNTIAVLVFHINYYVGAITRVLQGKPLTASDKFSFDLPPLHSEEEWKALVDKVLAEAEILGKEIELLEERQLYENFTDAKYGNYLRNLMGVTEHTHYHLGQISILKKLIRNKK</sequence>
<dbReference type="RefSeq" id="WP_089761571.1">
    <property type="nucleotide sequence ID" value="NZ_BKAT01000011.1"/>
</dbReference>
<proteinExistence type="predicted"/>
<organism evidence="1 2">
    <name type="scientific">Chitinophaga terrae</name>
    <name type="common">ex Kim and Jung 2007</name>
    <dbReference type="NCBI Taxonomy" id="408074"/>
    <lineage>
        <taxon>Bacteria</taxon>
        <taxon>Pseudomonadati</taxon>
        <taxon>Bacteroidota</taxon>
        <taxon>Chitinophagia</taxon>
        <taxon>Chitinophagales</taxon>
        <taxon>Chitinophagaceae</taxon>
        <taxon>Chitinophaga</taxon>
    </lineage>
</organism>
<evidence type="ECO:0000313" key="2">
    <source>
        <dbReference type="Proteomes" id="UP000199656"/>
    </source>
</evidence>
<gene>
    <name evidence="1" type="ORF">SAMN05660909_02236</name>
</gene>
<dbReference type="SUPFAM" id="SSF109854">
    <property type="entry name" value="DinB/YfiT-like putative metalloenzymes"/>
    <property type="match status" value="1"/>
</dbReference>
<keyword evidence="2" id="KW-1185">Reference proteome</keyword>
<protein>
    <submittedName>
        <fullName evidence="1">Uncharacterized damage-inducible protein DinB (Forms a four-helix bundle)</fullName>
    </submittedName>
</protein>
<accession>A0A1H4BR83</accession>
<dbReference type="STRING" id="408074.SAMN05660909_02236"/>
<dbReference type="Gene3D" id="1.20.120.450">
    <property type="entry name" value="dinb family like domain"/>
    <property type="match status" value="1"/>
</dbReference>
<name>A0A1H4BR83_9BACT</name>
<dbReference type="Proteomes" id="UP000199656">
    <property type="component" value="Unassembled WGS sequence"/>
</dbReference>